<dbReference type="EMBL" id="SHKX01000010">
    <property type="protein sequence ID" value="RZU47703.1"/>
    <property type="molecule type" value="Genomic_DNA"/>
</dbReference>
<name>A0A4Q7ZCG9_9GAMM</name>
<dbReference type="AlphaFoldDB" id="A0A4Q7ZCG9"/>
<keyword evidence="2" id="KW-1185">Reference proteome</keyword>
<gene>
    <name evidence="1" type="ORF">EV700_0670</name>
</gene>
<sequence>MPESAVHWPWYVAEFVVSETRDGQPPRFTIHAYLVWAHTVEIAYINAKNLELALGEKLRAAHREATGRDDVAYHCLGIHNLNTLHVDHLENGIHLSVVDWPSEQAPEIREMHELSLYQA</sequence>
<protein>
    <submittedName>
        <fullName evidence="1">Uncharacterized protein</fullName>
    </submittedName>
</protein>
<evidence type="ECO:0000313" key="2">
    <source>
        <dbReference type="Proteomes" id="UP000292423"/>
    </source>
</evidence>
<dbReference type="RefSeq" id="WP_130410924.1">
    <property type="nucleotide sequence ID" value="NZ_SHKX01000010.1"/>
</dbReference>
<proteinExistence type="predicted"/>
<accession>A0A4Q7ZCG9</accession>
<organism evidence="1 2">
    <name type="scientific">Fluviicoccus keumensis</name>
    <dbReference type="NCBI Taxonomy" id="1435465"/>
    <lineage>
        <taxon>Bacteria</taxon>
        <taxon>Pseudomonadati</taxon>
        <taxon>Pseudomonadota</taxon>
        <taxon>Gammaproteobacteria</taxon>
        <taxon>Moraxellales</taxon>
        <taxon>Moraxellaceae</taxon>
        <taxon>Fluviicoccus</taxon>
    </lineage>
</organism>
<evidence type="ECO:0000313" key="1">
    <source>
        <dbReference type="EMBL" id="RZU47703.1"/>
    </source>
</evidence>
<comment type="caution">
    <text evidence="1">The sequence shown here is derived from an EMBL/GenBank/DDBJ whole genome shotgun (WGS) entry which is preliminary data.</text>
</comment>
<dbReference type="Proteomes" id="UP000292423">
    <property type="component" value="Unassembled WGS sequence"/>
</dbReference>
<reference evidence="1 2" key="1">
    <citation type="submission" date="2019-02" db="EMBL/GenBank/DDBJ databases">
        <title>Genomic Encyclopedia of Type Strains, Phase IV (KMG-IV): sequencing the most valuable type-strain genomes for metagenomic binning, comparative biology and taxonomic classification.</title>
        <authorList>
            <person name="Goeker M."/>
        </authorList>
    </citation>
    <scope>NUCLEOTIDE SEQUENCE [LARGE SCALE GENOMIC DNA]</scope>
    <source>
        <strain evidence="1 2">DSM 105135</strain>
    </source>
</reference>